<dbReference type="InterPro" id="IPR010466">
    <property type="entry name" value="DUF1058"/>
</dbReference>
<evidence type="ECO:0000313" key="2">
    <source>
        <dbReference type="EMBL" id="USP02581.1"/>
    </source>
</evidence>
<evidence type="ECO:0000259" key="1">
    <source>
        <dbReference type="SMART" id="SM00287"/>
    </source>
</evidence>
<dbReference type="Proteomes" id="UP001056980">
    <property type="component" value="Chromosome"/>
</dbReference>
<dbReference type="RefSeq" id="WP_252619428.1">
    <property type="nucleotide sequence ID" value="NZ_CP083444.1"/>
</dbReference>
<name>A0A9Q8YWX3_BARTA</name>
<dbReference type="KEGG" id="btay:LAJ60_06825"/>
<dbReference type="EMBL" id="CP083444">
    <property type="protein sequence ID" value="USP02581.1"/>
    <property type="molecule type" value="Genomic_DNA"/>
</dbReference>
<proteinExistence type="predicted"/>
<dbReference type="Pfam" id="PF06347">
    <property type="entry name" value="SH3_4"/>
    <property type="match status" value="2"/>
</dbReference>
<protein>
    <submittedName>
        <fullName evidence="2">SH3 domain-containing protein</fullName>
    </submittedName>
</protein>
<dbReference type="AlphaFoldDB" id="A0A9Q8YWX3"/>
<evidence type="ECO:0000313" key="3">
    <source>
        <dbReference type="Proteomes" id="UP001056980"/>
    </source>
</evidence>
<feature type="domain" description="SH3b" evidence="1">
    <location>
        <begin position="55"/>
        <end position="118"/>
    </location>
</feature>
<dbReference type="Gene3D" id="2.30.30.40">
    <property type="entry name" value="SH3 Domains"/>
    <property type="match status" value="1"/>
</dbReference>
<dbReference type="InterPro" id="IPR003646">
    <property type="entry name" value="SH3-like_bac-type"/>
</dbReference>
<organism evidence="2 3">
    <name type="scientific">Bartonella taylorii</name>
    <dbReference type="NCBI Taxonomy" id="33046"/>
    <lineage>
        <taxon>Bacteria</taxon>
        <taxon>Pseudomonadati</taxon>
        <taxon>Pseudomonadota</taxon>
        <taxon>Alphaproteobacteria</taxon>
        <taxon>Hyphomicrobiales</taxon>
        <taxon>Bartonellaceae</taxon>
        <taxon>Bartonella</taxon>
    </lineage>
</organism>
<reference evidence="2" key="1">
    <citation type="journal article" date="2022" name="Proc. Natl. Acad. Sci. U.S.A.">
        <title>Identification of the Bartonella autotransporter CFA as a protective antigen and hypervariable target of neutralizing antibodies in mice.</title>
        <authorList>
            <person name="Siewert L.K."/>
            <person name="Korotaev A."/>
            <person name="Sedzicki J."/>
            <person name="Fromm K."/>
            <person name="Pinschewer D.D."/>
            <person name="Dehio C."/>
        </authorList>
    </citation>
    <scope>NUCLEOTIDE SEQUENCE</scope>
    <source>
        <strain evidence="2">IBS296</strain>
    </source>
</reference>
<sequence length="194" mass="22207">MQYFSWFRFSVLALCILIAGTFVFSSPRFLHAQTLNQNSEQSSGQNLGPSGLPLPRFASIKPTRVNVRIGPGSNYSIIFTYKKQGLPIEIIQEYDQWRKIRDAEGDEGWVYQSLLSGKRTAIAIPWQKDKTKRLMLRKSPADNAELVAEVEPNVIGNIRQCDGYWCELSINNTRGWLPQPQLWGIYPDEKIKGW</sequence>
<dbReference type="SMART" id="SM00287">
    <property type="entry name" value="SH3b"/>
    <property type="match status" value="1"/>
</dbReference>
<accession>A0A9Q8YWX3</accession>
<gene>
    <name evidence="2" type="ORF">LAJ60_06825</name>
</gene>